<protein>
    <submittedName>
        <fullName evidence="1">Uncharacterized protein</fullName>
    </submittedName>
</protein>
<dbReference type="Proteomes" id="UP001597459">
    <property type="component" value="Unassembled WGS sequence"/>
</dbReference>
<name>A0ABW5NB07_9FLAO</name>
<sequence>MKKKAPDTTLKNIRVLLFFSVVLTSLTLYSQKNNHLIKSTESTAVYCEVTSLDLLEKAIFPDCFSIKFMGVSHKRKKDGEPIQSRIHLLIEADSFFEFTELSVHGIQGKTKEEDGLTEEERYDSYDCNGYIIQLRDFIISDKLIIKLSVDNTN</sequence>
<accession>A0ABW5NB07</accession>
<dbReference type="RefSeq" id="WP_176026956.1">
    <property type="nucleotide sequence ID" value="NZ_JBHSJV010000001.1"/>
</dbReference>
<comment type="caution">
    <text evidence="1">The sequence shown here is derived from an EMBL/GenBank/DDBJ whole genome shotgun (WGS) entry which is preliminary data.</text>
</comment>
<reference evidence="2" key="1">
    <citation type="journal article" date="2019" name="Int. J. Syst. Evol. Microbiol.">
        <title>The Global Catalogue of Microorganisms (GCM) 10K type strain sequencing project: providing services to taxonomists for standard genome sequencing and annotation.</title>
        <authorList>
            <consortium name="The Broad Institute Genomics Platform"/>
            <consortium name="The Broad Institute Genome Sequencing Center for Infectious Disease"/>
            <person name="Wu L."/>
            <person name="Ma J."/>
        </authorList>
    </citation>
    <scope>NUCLEOTIDE SEQUENCE [LARGE SCALE GENOMIC DNA]</scope>
    <source>
        <strain evidence="2">KCTC 42423</strain>
    </source>
</reference>
<gene>
    <name evidence="1" type="ORF">ACFSTE_15420</name>
</gene>
<evidence type="ECO:0000313" key="2">
    <source>
        <dbReference type="Proteomes" id="UP001597459"/>
    </source>
</evidence>
<keyword evidence="2" id="KW-1185">Reference proteome</keyword>
<dbReference type="EMBL" id="JBHULX010000030">
    <property type="protein sequence ID" value="MFD2592227.1"/>
    <property type="molecule type" value="Genomic_DNA"/>
</dbReference>
<proteinExistence type="predicted"/>
<organism evidence="1 2">
    <name type="scientific">Aquimarina hainanensis</name>
    <dbReference type="NCBI Taxonomy" id="1578017"/>
    <lineage>
        <taxon>Bacteria</taxon>
        <taxon>Pseudomonadati</taxon>
        <taxon>Bacteroidota</taxon>
        <taxon>Flavobacteriia</taxon>
        <taxon>Flavobacteriales</taxon>
        <taxon>Flavobacteriaceae</taxon>
        <taxon>Aquimarina</taxon>
    </lineage>
</organism>
<evidence type="ECO:0000313" key="1">
    <source>
        <dbReference type="EMBL" id="MFD2592227.1"/>
    </source>
</evidence>